<evidence type="ECO:0000256" key="5">
    <source>
        <dbReference type="ARBA" id="ARBA00022679"/>
    </source>
</evidence>
<dbReference type="Gene3D" id="3.20.20.60">
    <property type="entry name" value="Phosphoenolpyruvate-binding domains"/>
    <property type="match status" value="1"/>
</dbReference>
<dbReference type="GO" id="GO:0008168">
    <property type="term" value="F:methyltransferase activity"/>
    <property type="evidence" value="ECO:0007669"/>
    <property type="project" value="UniProtKB-KW"/>
</dbReference>
<comment type="pathway">
    <text evidence="1 7">Cofactor biosynthesis; (R)-pantothenate biosynthesis; (R)-pantoate from 3-methyl-2-oxobutanoate: step 1/2.</text>
</comment>
<evidence type="ECO:0000256" key="4">
    <source>
        <dbReference type="ARBA" id="ARBA00022655"/>
    </source>
</evidence>
<dbReference type="InterPro" id="IPR015813">
    <property type="entry name" value="Pyrv/PenolPyrv_kinase-like_dom"/>
</dbReference>
<feature type="binding site" evidence="7 9">
    <location>
        <begin position="49"/>
        <end position="50"/>
    </location>
    <ligand>
        <name>3-methyl-2-oxobutanoate</name>
        <dbReference type="ChEBI" id="CHEBI:11851"/>
    </ligand>
</feature>
<dbReference type="NCBIfam" id="TIGR00222">
    <property type="entry name" value="panB"/>
    <property type="match status" value="1"/>
</dbReference>
<keyword evidence="7 10" id="KW-0479">Metal-binding</keyword>
<dbReference type="GO" id="GO:0032259">
    <property type="term" value="P:methylation"/>
    <property type="evidence" value="ECO:0007669"/>
    <property type="project" value="UniProtKB-KW"/>
</dbReference>
<dbReference type="InterPro" id="IPR003700">
    <property type="entry name" value="Pantoate_hydroxy_MeTrfase"/>
</dbReference>
<comment type="similarity">
    <text evidence="2 7">Belongs to the PanB family.</text>
</comment>
<feature type="region of interest" description="Disordered" evidence="11">
    <location>
        <begin position="262"/>
        <end position="281"/>
    </location>
</feature>
<evidence type="ECO:0000256" key="2">
    <source>
        <dbReference type="ARBA" id="ARBA00008676"/>
    </source>
</evidence>
<dbReference type="RefSeq" id="WP_175278237.1">
    <property type="nucleotide sequence ID" value="NZ_CP054836.1"/>
</dbReference>
<name>A0A6N1VHB2_9HYPH</name>
<dbReference type="CDD" id="cd06557">
    <property type="entry name" value="KPHMT-like"/>
    <property type="match status" value="1"/>
</dbReference>
<dbReference type="UniPathway" id="UPA00028">
    <property type="reaction ID" value="UER00003"/>
</dbReference>
<dbReference type="EMBL" id="CP054836">
    <property type="protein sequence ID" value="QKV20346.1"/>
    <property type="molecule type" value="Genomic_DNA"/>
</dbReference>
<evidence type="ECO:0000256" key="11">
    <source>
        <dbReference type="SAM" id="MobiDB-lite"/>
    </source>
</evidence>
<evidence type="ECO:0000256" key="9">
    <source>
        <dbReference type="PIRSR" id="PIRSR000388-2"/>
    </source>
</evidence>
<evidence type="ECO:0000313" key="13">
    <source>
        <dbReference type="Proteomes" id="UP000509367"/>
    </source>
</evidence>
<keyword evidence="13" id="KW-1185">Reference proteome</keyword>
<keyword evidence="7" id="KW-0963">Cytoplasm</keyword>
<dbReference type="GO" id="GO:0000287">
    <property type="term" value="F:magnesium ion binding"/>
    <property type="evidence" value="ECO:0007669"/>
    <property type="project" value="TreeGrafter"/>
</dbReference>
<dbReference type="KEGG" id="orm:HTY61_18775"/>
<dbReference type="FunFam" id="3.20.20.60:FF:000003">
    <property type="entry name" value="3-methyl-2-oxobutanoate hydroxymethyltransferase"/>
    <property type="match status" value="1"/>
</dbReference>
<dbReference type="InterPro" id="IPR040442">
    <property type="entry name" value="Pyrv_kinase-like_dom_sf"/>
</dbReference>
<dbReference type="NCBIfam" id="NF001452">
    <property type="entry name" value="PRK00311.1"/>
    <property type="match status" value="1"/>
</dbReference>
<feature type="binding site" evidence="7 9">
    <location>
        <position position="88"/>
    </location>
    <ligand>
        <name>3-methyl-2-oxobutanoate</name>
        <dbReference type="ChEBI" id="CHEBI:11851"/>
    </ligand>
</feature>
<dbReference type="Proteomes" id="UP000509367">
    <property type="component" value="Chromosome"/>
</dbReference>
<comment type="subcellular location">
    <subcellularLocation>
        <location evidence="7">Cytoplasm</location>
    </subcellularLocation>
</comment>
<comment type="subunit">
    <text evidence="3 7">Homodecamer; pentamer of dimers.</text>
</comment>
<dbReference type="GO" id="GO:0015940">
    <property type="term" value="P:pantothenate biosynthetic process"/>
    <property type="evidence" value="ECO:0007669"/>
    <property type="project" value="UniProtKB-UniRule"/>
</dbReference>
<comment type="cofactor">
    <cofactor evidence="7 10">
        <name>Mg(2+)</name>
        <dbReference type="ChEBI" id="CHEBI:18420"/>
    </cofactor>
    <text evidence="7 10">Binds 1 Mg(2+) ion per subunit.</text>
</comment>
<sequence>MSATRVSAALNVPAIMARKGGDPLVCLTAYTTPIARLADRHCDIILVGDSVGMVLHGLDSTLGVTLEMMILHGQAVRRGVDKALMVVDMPFGSYEESPEQAFRNAARLMAETGCEAVKLEGGASMIETISFLTSRGVPVMGHIGLTPQAVNMFGGYRVQGRGTAGETIRRDAQAVADAGAFSVVIEKVPESLARSVTEDVAVPTIGIGASPACDGQILVVDDMLGMFSDFRPKFVKRYGNLATEAEEAIASYARDVRSRSFPDESHVFGDDEPLGDRKAGR</sequence>
<feature type="binding site" evidence="7 9">
    <location>
        <position position="118"/>
    </location>
    <ligand>
        <name>3-methyl-2-oxobutanoate</name>
        <dbReference type="ChEBI" id="CHEBI:11851"/>
    </ligand>
</feature>
<evidence type="ECO:0000256" key="8">
    <source>
        <dbReference type="PIRSR" id="PIRSR000388-1"/>
    </source>
</evidence>
<dbReference type="GO" id="GO:0005737">
    <property type="term" value="C:cytoplasm"/>
    <property type="evidence" value="ECO:0007669"/>
    <property type="project" value="UniProtKB-SubCell"/>
</dbReference>
<dbReference type="AlphaFoldDB" id="A0A6N1VHB2"/>
<comment type="function">
    <text evidence="6 7">Catalyzes the reversible reaction in which hydroxymethyl group from 5,10-methylenetetrahydrofolate is transferred onto alpha-ketoisovalerate to form ketopantoate.</text>
</comment>
<dbReference type="PANTHER" id="PTHR20881:SF0">
    <property type="entry name" value="3-METHYL-2-OXOBUTANOATE HYDROXYMETHYLTRANSFERASE"/>
    <property type="match status" value="1"/>
</dbReference>
<evidence type="ECO:0000256" key="1">
    <source>
        <dbReference type="ARBA" id="ARBA00005033"/>
    </source>
</evidence>
<comment type="catalytic activity">
    <reaction evidence="7">
        <text>(6R)-5,10-methylene-5,6,7,8-tetrahydrofolate + 3-methyl-2-oxobutanoate + H2O = 2-dehydropantoate + (6S)-5,6,7,8-tetrahydrofolate</text>
        <dbReference type="Rhea" id="RHEA:11824"/>
        <dbReference type="ChEBI" id="CHEBI:11561"/>
        <dbReference type="ChEBI" id="CHEBI:11851"/>
        <dbReference type="ChEBI" id="CHEBI:15377"/>
        <dbReference type="ChEBI" id="CHEBI:15636"/>
        <dbReference type="ChEBI" id="CHEBI:57453"/>
        <dbReference type="EC" id="2.1.2.11"/>
    </reaction>
</comment>
<gene>
    <name evidence="7 12" type="primary">panB</name>
    <name evidence="12" type="ORF">HTY61_18775</name>
</gene>
<evidence type="ECO:0000256" key="3">
    <source>
        <dbReference type="ARBA" id="ARBA00011424"/>
    </source>
</evidence>
<protein>
    <recommendedName>
        <fullName evidence="7">3-methyl-2-oxobutanoate hydroxymethyltransferase</fullName>
        <ecNumber evidence="7">2.1.2.11</ecNumber>
    </recommendedName>
    <alternativeName>
        <fullName evidence="7">Ketopantoate hydroxymethyltransferase</fullName>
        <shortName evidence="7">KPHMT</shortName>
    </alternativeName>
</protein>
<evidence type="ECO:0000313" key="12">
    <source>
        <dbReference type="EMBL" id="QKV20346.1"/>
    </source>
</evidence>
<dbReference type="EC" id="2.1.2.11" evidence="7"/>
<keyword evidence="4 7" id="KW-0566">Pantothenate biosynthesis</keyword>
<feature type="active site" description="Proton acceptor" evidence="7 8">
    <location>
        <position position="186"/>
    </location>
</feature>
<dbReference type="PANTHER" id="PTHR20881">
    <property type="entry name" value="3-METHYL-2-OXOBUTANOATE HYDROXYMETHYLTRANSFERASE"/>
    <property type="match status" value="1"/>
</dbReference>
<keyword evidence="12" id="KW-0489">Methyltransferase</keyword>
<dbReference type="Pfam" id="PF02548">
    <property type="entry name" value="Pantoate_transf"/>
    <property type="match status" value="1"/>
</dbReference>
<dbReference type="SUPFAM" id="SSF51621">
    <property type="entry name" value="Phosphoenolpyruvate/pyruvate domain"/>
    <property type="match status" value="1"/>
</dbReference>
<keyword evidence="5 7" id="KW-0808">Transferase</keyword>
<proteinExistence type="inferred from homology"/>
<dbReference type="GO" id="GO:0003864">
    <property type="term" value="F:3-methyl-2-oxobutanoate hydroxymethyltransferase activity"/>
    <property type="evidence" value="ECO:0007669"/>
    <property type="project" value="UniProtKB-UniRule"/>
</dbReference>
<evidence type="ECO:0000256" key="6">
    <source>
        <dbReference type="ARBA" id="ARBA00056497"/>
    </source>
</evidence>
<feature type="binding site" evidence="7 10">
    <location>
        <position position="49"/>
    </location>
    <ligand>
        <name>Mg(2+)</name>
        <dbReference type="ChEBI" id="CHEBI:18420"/>
    </ligand>
</feature>
<feature type="binding site" evidence="7 10">
    <location>
        <position position="120"/>
    </location>
    <ligand>
        <name>Mg(2+)</name>
        <dbReference type="ChEBI" id="CHEBI:18420"/>
    </ligand>
</feature>
<feature type="binding site" evidence="7 10">
    <location>
        <position position="88"/>
    </location>
    <ligand>
        <name>Mg(2+)</name>
        <dbReference type="ChEBI" id="CHEBI:18420"/>
    </ligand>
</feature>
<organism evidence="12 13">
    <name type="scientific">Oricola thermophila</name>
    <dbReference type="NCBI Taxonomy" id="2742145"/>
    <lineage>
        <taxon>Bacteria</taxon>
        <taxon>Pseudomonadati</taxon>
        <taxon>Pseudomonadota</taxon>
        <taxon>Alphaproteobacteria</taxon>
        <taxon>Hyphomicrobiales</taxon>
        <taxon>Ahrensiaceae</taxon>
        <taxon>Oricola</taxon>
    </lineage>
</organism>
<reference evidence="12 13" key="1">
    <citation type="submission" date="2020-06" db="EMBL/GenBank/DDBJ databases">
        <title>Oricola thermophila sp. nov. isolated from a tidal sediments.</title>
        <authorList>
            <person name="Kwon K.K."/>
            <person name="Yang S.-H."/>
            <person name="Park M.-J."/>
        </authorList>
    </citation>
    <scope>NUCLEOTIDE SEQUENCE [LARGE SCALE GENOMIC DNA]</scope>
    <source>
        <strain evidence="12 13">MEBiC13590</strain>
    </source>
</reference>
<evidence type="ECO:0000256" key="7">
    <source>
        <dbReference type="HAMAP-Rule" id="MF_00156"/>
    </source>
</evidence>
<dbReference type="PIRSF" id="PIRSF000388">
    <property type="entry name" value="Pantoate_hydroxy_MeTrfase"/>
    <property type="match status" value="1"/>
</dbReference>
<accession>A0A6N1VHB2</accession>
<keyword evidence="7 10" id="KW-0460">Magnesium</keyword>
<evidence type="ECO:0000256" key="10">
    <source>
        <dbReference type="PIRSR" id="PIRSR000388-3"/>
    </source>
</evidence>
<dbReference type="HAMAP" id="MF_00156">
    <property type="entry name" value="PanB"/>
    <property type="match status" value="1"/>
</dbReference>